<dbReference type="PANTHER" id="PTHR15741:SF27">
    <property type="entry name" value="TRANSCRIPTION FACTOR AP-4"/>
    <property type="match status" value="1"/>
</dbReference>
<feature type="region of interest" description="Disordered" evidence="7">
    <location>
        <begin position="237"/>
        <end position="263"/>
    </location>
</feature>
<dbReference type="Gene3D" id="4.10.280.10">
    <property type="entry name" value="Helix-loop-helix DNA-binding domain"/>
    <property type="match status" value="1"/>
</dbReference>
<evidence type="ECO:0000256" key="6">
    <source>
        <dbReference type="SAM" id="Coils"/>
    </source>
</evidence>
<dbReference type="PROSITE" id="PS50888">
    <property type="entry name" value="BHLH"/>
    <property type="match status" value="1"/>
</dbReference>
<keyword evidence="8" id="KW-1133">Transmembrane helix</keyword>
<dbReference type="AlphaFoldDB" id="A0AA88HIH9"/>
<evidence type="ECO:0000256" key="8">
    <source>
        <dbReference type="SAM" id="Phobius"/>
    </source>
</evidence>
<feature type="non-terminal residue" evidence="10">
    <location>
        <position position="1"/>
    </location>
</feature>
<dbReference type="Pfam" id="PF00010">
    <property type="entry name" value="HLH"/>
    <property type="match status" value="1"/>
</dbReference>
<dbReference type="GO" id="GO:0005634">
    <property type="term" value="C:nucleus"/>
    <property type="evidence" value="ECO:0007669"/>
    <property type="project" value="UniProtKB-SubCell"/>
</dbReference>
<feature type="coiled-coil region" evidence="6">
    <location>
        <begin position="372"/>
        <end position="399"/>
    </location>
</feature>
<sequence length="462" mass="51363">VGGQKSLGVAKALPVSPPSNATSVPVALPQDYENLKCMKYSRDLRQRSRSRSGSSKPPDFQRAASSSSLKFSELENPPSQQPTTVQGFVPFSKSSNQKQYQRRDESHPFVSQMNQHEPHPLQKMHTEMHSSQEEWHSQTINLIKGYFYFIIIIPAHQGGAKHPQTTQWPVKKPNFFLLRTSIQNQHPAHSIATPHLTTISPTQISQGHMRIHQSPPEDCKESTVLDLLTLGTGLQLQAQPSQKPQPSHRRHPSAHGRPAISPSKVPEVAVLSCARTPVGFNDFRNLDAGTQPMDVDVGPSVRRGRPIEDSKTKIAELTKQNAPCVDAKKRGTMKSGFDILHTLIPGIGNQPPNGKNSETSKAAMLHKGAQYITQLRMEREKQLKEIERLKREQKELTSAIRNSGSTCVYVGTIFSIIFFFLFVLAALNTLRELSTKTDILTNPGSMPAYAYSAVQSRSHPEE</sequence>
<keyword evidence="4" id="KW-0804">Transcription</keyword>
<dbReference type="InterPro" id="IPR011598">
    <property type="entry name" value="bHLH_dom"/>
</dbReference>
<name>A0AA88HIH9_ARTSF</name>
<feature type="transmembrane region" description="Helical" evidence="8">
    <location>
        <begin position="408"/>
        <end position="427"/>
    </location>
</feature>
<feature type="compositionally biased region" description="Polar residues" evidence="7">
    <location>
        <begin position="77"/>
        <end position="99"/>
    </location>
</feature>
<dbReference type="CDD" id="cd11405">
    <property type="entry name" value="bHLHzip_MLXIP_like"/>
    <property type="match status" value="1"/>
</dbReference>
<keyword evidence="3" id="KW-0238">DNA-binding</keyword>
<dbReference type="EMBL" id="JAVRJZ010000018">
    <property type="protein sequence ID" value="KAK2708171.1"/>
    <property type="molecule type" value="Genomic_DNA"/>
</dbReference>
<proteinExistence type="predicted"/>
<dbReference type="InterPro" id="IPR036638">
    <property type="entry name" value="HLH_DNA-bd_sf"/>
</dbReference>
<evidence type="ECO:0000256" key="4">
    <source>
        <dbReference type="ARBA" id="ARBA00023163"/>
    </source>
</evidence>
<evidence type="ECO:0000313" key="10">
    <source>
        <dbReference type="EMBL" id="KAK2708171.1"/>
    </source>
</evidence>
<reference evidence="10" key="1">
    <citation type="submission" date="2023-07" db="EMBL/GenBank/DDBJ databases">
        <title>Chromosome-level genome assembly of Artemia franciscana.</title>
        <authorList>
            <person name="Jo E."/>
        </authorList>
    </citation>
    <scope>NUCLEOTIDE SEQUENCE</scope>
    <source>
        <tissue evidence="10">Whole body</tissue>
    </source>
</reference>
<evidence type="ECO:0000313" key="11">
    <source>
        <dbReference type="Proteomes" id="UP001187531"/>
    </source>
</evidence>
<keyword evidence="6" id="KW-0175">Coiled coil</keyword>
<feature type="domain" description="BHLH" evidence="9">
    <location>
        <begin position="317"/>
        <end position="375"/>
    </location>
</feature>
<dbReference type="GO" id="GO:0000981">
    <property type="term" value="F:DNA-binding transcription factor activity, RNA polymerase II-specific"/>
    <property type="evidence" value="ECO:0007669"/>
    <property type="project" value="TreeGrafter"/>
</dbReference>
<evidence type="ECO:0000256" key="5">
    <source>
        <dbReference type="ARBA" id="ARBA00023242"/>
    </source>
</evidence>
<feature type="region of interest" description="Disordered" evidence="7">
    <location>
        <begin position="1"/>
        <end position="115"/>
    </location>
</feature>
<gene>
    <name evidence="10" type="ORF">QYM36_013933</name>
</gene>
<organism evidence="10 11">
    <name type="scientific">Artemia franciscana</name>
    <name type="common">Brine shrimp</name>
    <name type="synonym">Artemia sanfranciscana</name>
    <dbReference type="NCBI Taxonomy" id="6661"/>
    <lineage>
        <taxon>Eukaryota</taxon>
        <taxon>Metazoa</taxon>
        <taxon>Ecdysozoa</taxon>
        <taxon>Arthropoda</taxon>
        <taxon>Crustacea</taxon>
        <taxon>Branchiopoda</taxon>
        <taxon>Anostraca</taxon>
        <taxon>Artemiidae</taxon>
        <taxon>Artemia</taxon>
    </lineage>
</organism>
<keyword evidence="8" id="KW-0812">Transmembrane</keyword>
<dbReference type="GO" id="GO:0046983">
    <property type="term" value="F:protein dimerization activity"/>
    <property type="evidence" value="ECO:0007669"/>
    <property type="project" value="InterPro"/>
</dbReference>
<dbReference type="GO" id="GO:0000978">
    <property type="term" value="F:RNA polymerase II cis-regulatory region sequence-specific DNA binding"/>
    <property type="evidence" value="ECO:0007669"/>
    <property type="project" value="TreeGrafter"/>
</dbReference>
<feature type="compositionally biased region" description="Basic and acidic residues" evidence="7">
    <location>
        <begin position="33"/>
        <end position="46"/>
    </location>
</feature>
<comment type="subcellular location">
    <subcellularLocation>
        <location evidence="1">Nucleus</location>
    </subcellularLocation>
</comment>
<dbReference type="InterPro" id="IPR052207">
    <property type="entry name" value="Max-like/E-box_TFs"/>
</dbReference>
<comment type="caution">
    <text evidence="10">The sequence shown here is derived from an EMBL/GenBank/DDBJ whole genome shotgun (WGS) entry which is preliminary data.</text>
</comment>
<evidence type="ECO:0000256" key="1">
    <source>
        <dbReference type="ARBA" id="ARBA00004123"/>
    </source>
</evidence>
<evidence type="ECO:0000256" key="3">
    <source>
        <dbReference type="ARBA" id="ARBA00023125"/>
    </source>
</evidence>
<keyword evidence="2" id="KW-0805">Transcription regulation</keyword>
<evidence type="ECO:0000256" key="7">
    <source>
        <dbReference type="SAM" id="MobiDB-lite"/>
    </source>
</evidence>
<keyword evidence="5" id="KW-0539">Nucleus</keyword>
<keyword evidence="11" id="KW-1185">Reference proteome</keyword>
<evidence type="ECO:0000259" key="9">
    <source>
        <dbReference type="PROSITE" id="PS50888"/>
    </source>
</evidence>
<keyword evidence="8" id="KW-0472">Membrane</keyword>
<protein>
    <recommendedName>
        <fullName evidence="9">BHLH domain-containing protein</fullName>
    </recommendedName>
</protein>
<dbReference type="PANTHER" id="PTHR15741">
    <property type="entry name" value="BASIC HELIX-LOOP-HELIX ZIP TRANSCRIPTION FACTOR"/>
    <property type="match status" value="1"/>
</dbReference>
<accession>A0AA88HIH9</accession>
<dbReference type="Proteomes" id="UP001187531">
    <property type="component" value="Unassembled WGS sequence"/>
</dbReference>
<evidence type="ECO:0000256" key="2">
    <source>
        <dbReference type="ARBA" id="ARBA00023015"/>
    </source>
</evidence>
<dbReference type="SUPFAM" id="SSF47459">
    <property type="entry name" value="HLH, helix-loop-helix DNA-binding domain"/>
    <property type="match status" value="1"/>
</dbReference>